<dbReference type="EMBL" id="JASPKY010000287">
    <property type="protein sequence ID" value="KAK9710895.1"/>
    <property type="molecule type" value="Genomic_DNA"/>
</dbReference>
<dbReference type="Proteomes" id="UP001458880">
    <property type="component" value="Unassembled WGS sequence"/>
</dbReference>
<dbReference type="AlphaFoldDB" id="A0AAW1K0Y5"/>
<protein>
    <submittedName>
        <fullName evidence="2">Uncharacterized protein</fullName>
    </submittedName>
</protein>
<reference evidence="2 3" key="1">
    <citation type="journal article" date="2024" name="BMC Genomics">
        <title>De novo assembly and annotation of Popillia japonica's genome with initial clues to its potential as an invasive pest.</title>
        <authorList>
            <person name="Cucini C."/>
            <person name="Boschi S."/>
            <person name="Funari R."/>
            <person name="Cardaioli E."/>
            <person name="Iannotti N."/>
            <person name="Marturano G."/>
            <person name="Paoli F."/>
            <person name="Bruttini M."/>
            <person name="Carapelli A."/>
            <person name="Frati F."/>
            <person name="Nardi F."/>
        </authorList>
    </citation>
    <scope>NUCLEOTIDE SEQUENCE [LARGE SCALE GENOMIC DNA]</scope>
    <source>
        <strain evidence="2">DMR45628</strain>
    </source>
</reference>
<feature type="region of interest" description="Disordered" evidence="1">
    <location>
        <begin position="1"/>
        <end position="22"/>
    </location>
</feature>
<evidence type="ECO:0000256" key="1">
    <source>
        <dbReference type="SAM" id="MobiDB-lite"/>
    </source>
</evidence>
<evidence type="ECO:0000313" key="2">
    <source>
        <dbReference type="EMBL" id="KAK9710895.1"/>
    </source>
</evidence>
<sequence length="108" mass="12455">MMKYINPPSRQLRLQKRKNPRDYSGEGFNQAIHCADSRALLSVKSQQVLFDYESNVAFGTHLSKTTKTAFDDRLILNPKSRVRDCCWNIKQTNDVKIGLDLTTFTVLF</sequence>
<organism evidence="2 3">
    <name type="scientific">Popillia japonica</name>
    <name type="common">Japanese beetle</name>
    <dbReference type="NCBI Taxonomy" id="7064"/>
    <lineage>
        <taxon>Eukaryota</taxon>
        <taxon>Metazoa</taxon>
        <taxon>Ecdysozoa</taxon>
        <taxon>Arthropoda</taxon>
        <taxon>Hexapoda</taxon>
        <taxon>Insecta</taxon>
        <taxon>Pterygota</taxon>
        <taxon>Neoptera</taxon>
        <taxon>Endopterygota</taxon>
        <taxon>Coleoptera</taxon>
        <taxon>Polyphaga</taxon>
        <taxon>Scarabaeiformia</taxon>
        <taxon>Scarabaeidae</taxon>
        <taxon>Rutelinae</taxon>
        <taxon>Popillia</taxon>
    </lineage>
</organism>
<gene>
    <name evidence="2" type="ORF">QE152_g25740</name>
</gene>
<proteinExistence type="predicted"/>
<accession>A0AAW1K0Y5</accession>
<keyword evidence="3" id="KW-1185">Reference proteome</keyword>
<name>A0AAW1K0Y5_POPJA</name>
<comment type="caution">
    <text evidence="2">The sequence shown here is derived from an EMBL/GenBank/DDBJ whole genome shotgun (WGS) entry which is preliminary data.</text>
</comment>
<evidence type="ECO:0000313" key="3">
    <source>
        <dbReference type="Proteomes" id="UP001458880"/>
    </source>
</evidence>